<feature type="chain" id="PRO_5043269905" evidence="13">
    <location>
        <begin position="18"/>
        <end position="603"/>
    </location>
</feature>
<evidence type="ECO:0000256" key="5">
    <source>
        <dbReference type="ARBA" id="ARBA00022826"/>
    </source>
</evidence>
<dbReference type="InterPro" id="IPR018247">
    <property type="entry name" value="EF_Hand_1_Ca_BS"/>
</dbReference>
<evidence type="ECO:0000256" key="2">
    <source>
        <dbReference type="ARBA" id="ARBA00022448"/>
    </source>
</evidence>
<dbReference type="OrthoDB" id="447947at2759"/>
<dbReference type="SUPFAM" id="SSF47473">
    <property type="entry name" value="EF-hand"/>
    <property type="match status" value="1"/>
</dbReference>
<keyword evidence="4 12" id="KW-0812">Transmembrane</keyword>
<dbReference type="InterPro" id="IPR011992">
    <property type="entry name" value="EF-hand-dom_pair"/>
</dbReference>
<evidence type="ECO:0000256" key="1">
    <source>
        <dbReference type="ARBA" id="ARBA00004141"/>
    </source>
</evidence>
<reference evidence="15" key="1">
    <citation type="submission" date="2022-10" db="EMBL/GenBank/DDBJ databases">
        <authorList>
            <person name="Chen Y."/>
            <person name="Dougan E. K."/>
            <person name="Chan C."/>
            <person name="Rhodes N."/>
            <person name="Thang M."/>
        </authorList>
    </citation>
    <scope>NUCLEOTIDE SEQUENCE</scope>
</reference>
<dbReference type="Pfam" id="PF13499">
    <property type="entry name" value="EF-hand_7"/>
    <property type="match status" value="1"/>
</dbReference>
<evidence type="ECO:0000256" key="8">
    <source>
        <dbReference type="ARBA" id="ARBA00022989"/>
    </source>
</evidence>
<gene>
    <name evidence="15" type="ORF">C1SCF055_LOCUS9245</name>
</gene>
<dbReference type="Pfam" id="PF00520">
    <property type="entry name" value="Ion_trans"/>
    <property type="match status" value="1"/>
</dbReference>
<keyword evidence="17" id="KW-1185">Reference proteome</keyword>
<comment type="caution">
    <text evidence="15">The sequence shown here is derived from an EMBL/GenBank/DDBJ whole genome shotgun (WGS) entry which is preliminary data.</text>
</comment>
<reference evidence="16 17" key="2">
    <citation type="submission" date="2024-05" db="EMBL/GenBank/DDBJ databases">
        <authorList>
            <person name="Chen Y."/>
            <person name="Shah S."/>
            <person name="Dougan E. K."/>
            <person name="Thang M."/>
            <person name="Chan C."/>
        </authorList>
    </citation>
    <scope>NUCLEOTIDE SEQUENCE [LARGE SCALE GENOMIC DNA]</scope>
</reference>
<protein>
    <submittedName>
        <fullName evidence="16">Potassium voltage-gated channel subfamily A member 6 (RCK2) (Voltage-gated potassium channel subunit Kv1.6) (Voltage-gated potassium channel subunit Kv2)</fullName>
    </submittedName>
</protein>
<name>A0A9P1BYE0_9DINO</name>
<dbReference type="Gene3D" id="1.10.287.70">
    <property type="match status" value="1"/>
</dbReference>
<keyword evidence="10 12" id="KW-0472">Membrane</keyword>
<feature type="transmembrane region" description="Helical" evidence="12">
    <location>
        <begin position="408"/>
        <end position="427"/>
    </location>
</feature>
<dbReference type="SMART" id="SM00054">
    <property type="entry name" value="EFh"/>
    <property type="match status" value="2"/>
</dbReference>
<dbReference type="Proteomes" id="UP001152797">
    <property type="component" value="Unassembled WGS sequence"/>
</dbReference>
<evidence type="ECO:0000313" key="15">
    <source>
        <dbReference type="EMBL" id="CAI3981462.1"/>
    </source>
</evidence>
<keyword evidence="11 16" id="KW-0407">Ion channel</keyword>
<dbReference type="GO" id="GO:0005249">
    <property type="term" value="F:voltage-gated potassium channel activity"/>
    <property type="evidence" value="ECO:0007669"/>
    <property type="project" value="InterPro"/>
</dbReference>
<dbReference type="GO" id="GO:0001508">
    <property type="term" value="P:action potential"/>
    <property type="evidence" value="ECO:0007669"/>
    <property type="project" value="TreeGrafter"/>
</dbReference>
<dbReference type="PROSITE" id="PS50222">
    <property type="entry name" value="EF_HAND_2"/>
    <property type="match status" value="2"/>
</dbReference>
<evidence type="ECO:0000256" key="9">
    <source>
        <dbReference type="ARBA" id="ARBA00023065"/>
    </source>
</evidence>
<evidence type="ECO:0000313" key="16">
    <source>
        <dbReference type="EMBL" id="CAL4768774.1"/>
    </source>
</evidence>
<dbReference type="PANTHER" id="PTHR11537">
    <property type="entry name" value="VOLTAGE-GATED POTASSIUM CHANNEL"/>
    <property type="match status" value="1"/>
</dbReference>
<keyword evidence="13" id="KW-0732">Signal</keyword>
<keyword evidence="2" id="KW-0813">Transport</keyword>
<dbReference type="PANTHER" id="PTHR11537:SF254">
    <property type="entry name" value="POTASSIUM VOLTAGE-GATED CHANNEL PROTEIN SHAB"/>
    <property type="match status" value="1"/>
</dbReference>
<dbReference type="PROSITE" id="PS00018">
    <property type="entry name" value="EF_HAND_1"/>
    <property type="match status" value="2"/>
</dbReference>
<dbReference type="EMBL" id="CAMXCT030000635">
    <property type="protein sequence ID" value="CAL4768774.1"/>
    <property type="molecule type" value="Genomic_DNA"/>
</dbReference>
<evidence type="ECO:0000256" key="10">
    <source>
        <dbReference type="ARBA" id="ARBA00023136"/>
    </source>
</evidence>
<feature type="transmembrane region" description="Helical" evidence="12">
    <location>
        <begin position="439"/>
        <end position="456"/>
    </location>
</feature>
<feature type="domain" description="EF-hand" evidence="14">
    <location>
        <begin position="512"/>
        <end position="547"/>
    </location>
</feature>
<dbReference type="EMBL" id="CAMXCT020000635">
    <property type="protein sequence ID" value="CAL1134837.1"/>
    <property type="molecule type" value="Genomic_DNA"/>
</dbReference>
<proteinExistence type="predicted"/>
<feature type="domain" description="EF-hand" evidence="14">
    <location>
        <begin position="548"/>
        <end position="583"/>
    </location>
</feature>
<keyword evidence="7" id="KW-0630">Potassium</keyword>
<evidence type="ECO:0000256" key="7">
    <source>
        <dbReference type="ARBA" id="ARBA00022958"/>
    </source>
</evidence>
<dbReference type="EMBL" id="CAMXCT010000635">
    <property type="protein sequence ID" value="CAI3981462.1"/>
    <property type="molecule type" value="Genomic_DNA"/>
</dbReference>
<evidence type="ECO:0000256" key="11">
    <source>
        <dbReference type="ARBA" id="ARBA00023303"/>
    </source>
</evidence>
<evidence type="ECO:0000256" key="6">
    <source>
        <dbReference type="ARBA" id="ARBA00022837"/>
    </source>
</evidence>
<dbReference type="Gene3D" id="1.10.238.10">
    <property type="entry name" value="EF-hand"/>
    <property type="match status" value="1"/>
</dbReference>
<evidence type="ECO:0000259" key="14">
    <source>
        <dbReference type="PROSITE" id="PS50222"/>
    </source>
</evidence>
<sequence>MASRALRIPLLLFLAQGQNDDVLMDGTLPACHLLQTKIHLQSNKITKEKETQRTNEPNFSVDFPFFEPNVTPNVTLGICLPNVTSQEAAQPIADVVAHYGGDGYCTFGFAGYWASGCAITRREQSALYYATQFNAYYTAVLTPTWATPFTLQLFDGRTVAIRNRNYPLDDLYCYVNGWYSFKNRAQVVNNFTYLEEISDTWCTHLANIVPGFSSISLKDFAKESNGDEEFLENLMKHGASSGHVPKSVVDGMYLHAAVKCLLRGPKGGAVCDIADCAAQGCFAESSNELLYTVRGECESANYIKDPLNWADLLAACALPFRFVALVTTSEVWTWERTWGCGVSEDLATGSGKCCVDSGDPQLEMNMEGLEMGLCLILPLVRFLKLLRYFEVFRLLIVAFQNSIEALPVLSYFMAVLVLFSATGIYMAEGNNIPSIQHSIWLAVVTMTTVGFGDYVPRSTGGYIIVSVLTLVSVWFLALPVGIIGHEFTCSWKARNHVLLITRTKNCLEKWGYNSNSLSMLFQYVDSNGDGSLNMPEFLELMRQMRIGIDAKMAMELFQEFDDDGSGWIEYDEFLHHIYPEDFVRSQFTSENHRRLIRKFRVCP</sequence>
<comment type="subcellular location">
    <subcellularLocation>
        <location evidence="1">Membrane</location>
        <topology evidence="1">Multi-pass membrane protein</topology>
    </subcellularLocation>
</comment>
<dbReference type="GO" id="GO:0005509">
    <property type="term" value="F:calcium ion binding"/>
    <property type="evidence" value="ECO:0007669"/>
    <property type="project" value="InterPro"/>
</dbReference>
<evidence type="ECO:0000256" key="12">
    <source>
        <dbReference type="SAM" id="Phobius"/>
    </source>
</evidence>
<keyword evidence="9" id="KW-0406">Ion transport</keyword>
<evidence type="ECO:0000256" key="13">
    <source>
        <dbReference type="SAM" id="SignalP"/>
    </source>
</evidence>
<keyword evidence="8 12" id="KW-1133">Transmembrane helix</keyword>
<keyword evidence="6" id="KW-0106">Calcium</keyword>
<dbReference type="AlphaFoldDB" id="A0A9P1BYE0"/>
<keyword evidence="5" id="KW-0631">Potassium channel</keyword>
<organism evidence="15">
    <name type="scientific">Cladocopium goreaui</name>
    <dbReference type="NCBI Taxonomy" id="2562237"/>
    <lineage>
        <taxon>Eukaryota</taxon>
        <taxon>Sar</taxon>
        <taxon>Alveolata</taxon>
        <taxon>Dinophyceae</taxon>
        <taxon>Suessiales</taxon>
        <taxon>Symbiodiniaceae</taxon>
        <taxon>Cladocopium</taxon>
    </lineage>
</organism>
<dbReference type="PRINTS" id="PR00169">
    <property type="entry name" value="KCHANNEL"/>
</dbReference>
<dbReference type="InterPro" id="IPR028325">
    <property type="entry name" value="VG_K_chnl"/>
</dbReference>
<feature type="transmembrane region" description="Helical" evidence="12">
    <location>
        <begin position="462"/>
        <end position="484"/>
    </location>
</feature>
<evidence type="ECO:0000313" key="17">
    <source>
        <dbReference type="Proteomes" id="UP001152797"/>
    </source>
</evidence>
<feature type="signal peptide" evidence="13">
    <location>
        <begin position="1"/>
        <end position="17"/>
    </location>
</feature>
<dbReference type="InterPro" id="IPR002048">
    <property type="entry name" value="EF_hand_dom"/>
</dbReference>
<evidence type="ECO:0000256" key="3">
    <source>
        <dbReference type="ARBA" id="ARBA00022538"/>
    </source>
</evidence>
<dbReference type="GO" id="GO:0008076">
    <property type="term" value="C:voltage-gated potassium channel complex"/>
    <property type="evidence" value="ECO:0007669"/>
    <property type="project" value="InterPro"/>
</dbReference>
<dbReference type="SUPFAM" id="SSF81324">
    <property type="entry name" value="Voltage-gated potassium channels"/>
    <property type="match status" value="1"/>
</dbReference>
<keyword evidence="3" id="KW-0633">Potassium transport</keyword>
<accession>A0A9P1BYE0</accession>
<dbReference type="InterPro" id="IPR005821">
    <property type="entry name" value="Ion_trans_dom"/>
</dbReference>
<evidence type="ECO:0000256" key="4">
    <source>
        <dbReference type="ARBA" id="ARBA00022692"/>
    </source>
</evidence>